<dbReference type="Gene3D" id="2.60.40.420">
    <property type="entry name" value="Cupredoxins - blue copper proteins"/>
    <property type="match status" value="1"/>
</dbReference>
<protein>
    <recommendedName>
        <fullName evidence="5">Phytocyanin domain-containing protein</fullName>
    </recommendedName>
</protein>
<dbReference type="InParanoid" id="A0A067MUX2"/>
<dbReference type="InterPro" id="IPR052953">
    <property type="entry name" value="Ser-rich/MCO-related"/>
</dbReference>
<dbReference type="STRING" id="930990.A0A067MUX2"/>
<evidence type="ECO:0000313" key="4">
    <source>
        <dbReference type="Proteomes" id="UP000027195"/>
    </source>
</evidence>
<dbReference type="OrthoDB" id="1921208at2759"/>
<reference evidence="4" key="1">
    <citation type="journal article" date="2014" name="Proc. Natl. Acad. Sci. U.S.A.">
        <title>Extensive sampling of basidiomycete genomes demonstrates inadequacy of the white-rot/brown-rot paradigm for wood decay fungi.</title>
        <authorList>
            <person name="Riley R."/>
            <person name="Salamov A.A."/>
            <person name="Brown D.W."/>
            <person name="Nagy L.G."/>
            <person name="Floudas D."/>
            <person name="Held B.W."/>
            <person name="Levasseur A."/>
            <person name="Lombard V."/>
            <person name="Morin E."/>
            <person name="Otillar R."/>
            <person name="Lindquist E.A."/>
            <person name="Sun H."/>
            <person name="LaButti K.M."/>
            <person name="Schmutz J."/>
            <person name="Jabbour D."/>
            <person name="Luo H."/>
            <person name="Baker S.E."/>
            <person name="Pisabarro A.G."/>
            <person name="Walton J.D."/>
            <person name="Blanchette R.A."/>
            <person name="Henrissat B."/>
            <person name="Martin F."/>
            <person name="Cullen D."/>
            <person name="Hibbett D.S."/>
            <person name="Grigoriev I.V."/>
        </authorList>
    </citation>
    <scope>NUCLEOTIDE SEQUENCE [LARGE SCALE GENOMIC DNA]</scope>
    <source>
        <strain evidence="4">FD-172 SS1</strain>
    </source>
</reference>
<evidence type="ECO:0000256" key="2">
    <source>
        <dbReference type="SAM" id="SignalP"/>
    </source>
</evidence>
<sequence>MMFSAALLSLLALPFAAAQTSHAVTVGAGGKLVYDPTNITAAAGDSIVFTFAGTHTATESTFSNPCSPMSNGFAGTSSSSPFTIQVNDTNPIWVYCAVPGHCSAGMVFSVNAPTTGTNTYAAFKQIAMGGSPPSGSGSSTSSGASPSASSSSGSSSTGPYGSSGAGKVAVSAGASLAVGALVALVL</sequence>
<dbReference type="AlphaFoldDB" id="A0A067MUX2"/>
<dbReference type="InterPro" id="IPR008972">
    <property type="entry name" value="Cupredoxin"/>
</dbReference>
<dbReference type="PANTHER" id="PTHR34883">
    <property type="entry name" value="SERINE-RICH PROTEIN, PUTATIVE-RELATED-RELATED"/>
    <property type="match status" value="1"/>
</dbReference>
<keyword evidence="4" id="KW-1185">Reference proteome</keyword>
<feature type="chain" id="PRO_5001645018" description="Phytocyanin domain-containing protein" evidence="2">
    <location>
        <begin position="19"/>
        <end position="186"/>
    </location>
</feature>
<dbReference type="Proteomes" id="UP000027195">
    <property type="component" value="Unassembled WGS sequence"/>
</dbReference>
<evidence type="ECO:0008006" key="5">
    <source>
        <dbReference type="Google" id="ProtNLM"/>
    </source>
</evidence>
<proteinExistence type="predicted"/>
<keyword evidence="2" id="KW-0732">Signal</keyword>
<dbReference type="SUPFAM" id="SSF49503">
    <property type="entry name" value="Cupredoxins"/>
    <property type="match status" value="1"/>
</dbReference>
<dbReference type="PANTHER" id="PTHR34883:SF15">
    <property type="entry name" value="EXTRACELLULAR SERINE-RICH PROTEIN"/>
    <property type="match status" value="1"/>
</dbReference>
<dbReference type="EMBL" id="KL198019">
    <property type="protein sequence ID" value="KDQ19389.1"/>
    <property type="molecule type" value="Genomic_DNA"/>
</dbReference>
<dbReference type="HOGENOM" id="CLU_053381_1_1_1"/>
<gene>
    <name evidence="3" type="ORF">BOTBODRAFT_170493</name>
</gene>
<feature type="signal peptide" evidence="2">
    <location>
        <begin position="1"/>
        <end position="18"/>
    </location>
</feature>
<evidence type="ECO:0000256" key="1">
    <source>
        <dbReference type="SAM" id="MobiDB-lite"/>
    </source>
</evidence>
<dbReference type="CDD" id="cd00920">
    <property type="entry name" value="Cupredoxin"/>
    <property type="match status" value="1"/>
</dbReference>
<evidence type="ECO:0000313" key="3">
    <source>
        <dbReference type="EMBL" id="KDQ19389.1"/>
    </source>
</evidence>
<accession>A0A067MUX2</accession>
<feature type="region of interest" description="Disordered" evidence="1">
    <location>
        <begin position="131"/>
        <end position="162"/>
    </location>
</feature>
<organism evidence="3 4">
    <name type="scientific">Botryobasidium botryosum (strain FD-172 SS1)</name>
    <dbReference type="NCBI Taxonomy" id="930990"/>
    <lineage>
        <taxon>Eukaryota</taxon>
        <taxon>Fungi</taxon>
        <taxon>Dikarya</taxon>
        <taxon>Basidiomycota</taxon>
        <taxon>Agaricomycotina</taxon>
        <taxon>Agaricomycetes</taxon>
        <taxon>Cantharellales</taxon>
        <taxon>Botryobasidiaceae</taxon>
        <taxon>Botryobasidium</taxon>
    </lineage>
</organism>
<name>A0A067MUX2_BOTB1</name>